<dbReference type="InParanoid" id="A0A395JT57"/>
<sequence>MKALVLYKSTAGHTKRYAEMIGELISADCVPVDRFDFSLAGNYDLIIFGGNLHAVGINGYKIFKQHLSQMANKHIIIYAVGATPNKEGVVEEIKDKNLLSEYEKKFPLFYLRGGFDFARLPLKEKVLMSLLKIMLLLKRNKSEDEREMLASYKHPLDTVKRENLHELVSYIEHYDLSSNVEVIQESS</sequence>
<dbReference type="Gene3D" id="3.40.50.360">
    <property type="match status" value="1"/>
</dbReference>
<dbReference type="OrthoDB" id="9795729at2"/>
<gene>
    <name evidence="3" type="ORF">DFR28_1011053</name>
</gene>
<dbReference type="RefSeq" id="WP_113953215.1">
    <property type="nucleotide sequence ID" value="NZ_QNRT01000001.1"/>
</dbReference>
<dbReference type="InterPro" id="IPR001226">
    <property type="entry name" value="Flavodoxin_CS"/>
</dbReference>
<evidence type="ECO:0000259" key="2">
    <source>
        <dbReference type="Pfam" id="PF12724"/>
    </source>
</evidence>
<dbReference type="InterPro" id="IPR052200">
    <property type="entry name" value="Protoporphyrinogen_IX_DH"/>
</dbReference>
<dbReference type="PROSITE" id="PS00201">
    <property type="entry name" value="FLAVODOXIN"/>
    <property type="match status" value="1"/>
</dbReference>
<dbReference type="SUPFAM" id="SSF52218">
    <property type="entry name" value="Flavoproteins"/>
    <property type="match status" value="1"/>
</dbReference>
<name>A0A395JT57_9GAMM</name>
<comment type="caution">
    <text evidence="3">The sequence shown here is derived from an EMBL/GenBank/DDBJ whole genome shotgun (WGS) entry which is preliminary data.</text>
</comment>
<dbReference type="GO" id="GO:0009055">
    <property type="term" value="F:electron transfer activity"/>
    <property type="evidence" value="ECO:0007669"/>
    <property type="project" value="InterPro"/>
</dbReference>
<protein>
    <submittedName>
        <fullName evidence="3">Flavodoxin-like protein</fullName>
    </submittedName>
</protein>
<dbReference type="GO" id="GO:0006783">
    <property type="term" value="P:heme biosynthetic process"/>
    <property type="evidence" value="ECO:0007669"/>
    <property type="project" value="TreeGrafter"/>
</dbReference>
<dbReference type="AlphaFoldDB" id="A0A395JT57"/>
<proteinExistence type="predicted"/>
<organism evidence="3 4">
    <name type="scientific">Arenicella xantha</name>
    <dbReference type="NCBI Taxonomy" id="644221"/>
    <lineage>
        <taxon>Bacteria</taxon>
        <taxon>Pseudomonadati</taxon>
        <taxon>Pseudomonadota</taxon>
        <taxon>Gammaproteobacteria</taxon>
        <taxon>Arenicellales</taxon>
        <taxon>Arenicellaceae</taxon>
        <taxon>Arenicella</taxon>
    </lineage>
</organism>
<dbReference type="PANTHER" id="PTHR38030:SF2">
    <property type="entry name" value="PROTOPORPHYRINOGEN IX DEHYDROGENASE [QUINONE]"/>
    <property type="match status" value="1"/>
</dbReference>
<dbReference type="Proteomes" id="UP000253083">
    <property type="component" value="Unassembled WGS sequence"/>
</dbReference>
<evidence type="ECO:0000313" key="3">
    <source>
        <dbReference type="EMBL" id="RBP53666.1"/>
    </source>
</evidence>
<dbReference type="GO" id="GO:0070819">
    <property type="term" value="F:menaquinone-dependent protoporphyrinogen oxidase activity"/>
    <property type="evidence" value="ECO:0007669"/>
    <property type="project" value="TreeGrafter"/>
</dbReference>
<dbReference type="PANTHER" id="PTHR38030">
    <property type="entry name" value="PROTOPORPHYRINOGEN IX DEHYDROGENASE [MENAQUINONE]"/>
    <property type="match status" value="1"/>
</dbReference>
<reference evidence="3 4" key="1">
    <citation type="submission" date="2018-06" db="EMBL/GenBank/DDBJ databases">
        <title>Genomic Encyclopedia of Type Strains, Phase IV (KMG-IV): sequencing the most valuable type-strain genomes for metagenomic binning, comparative biology and taxonomic classification.</title>
        <authorList>
            <person name="Goeker M."/>
        </authorList>
    </citation>
    <scope>NUCLEOTIDE SEQUENCE [LARGE SCALE GENOMIC DNA]</scope>
    <source>
        <strain evidence="3 4">DSM 24032</strain>
    </source>
</reference>
<dbReference type="InterPro" id="IPR026816">
    <property type="entry name" value="Flavodoxin_dom"/>
</dbReference>
<accession>A0A395JT57</accession>
<feature type="domain" description="Flavodoxin" evidence="2">
    <location>
        <begin position="4"/>
        <end position="134"/>
    </location>
</feature>
<comment type="cofactor">
    <cofactor evidence="1">
        <name>FMN</name>
        <dbReference type="ChEBI" id="CHEBI:58210"/>
    </cofactor>
</comment>
<dbReference type="EMBL" id="QNRT01000001">
    <property type="protein sequence ID" value="RBP53666.1"/>
    <property type="molecule type" value="Genomic_DNA"/>
</dbReference>
<evidence type="ECO:0000313" key="4">
    <source>
        <dbReference type="Proteomes" id="UP000253083"/>
    </source>
</evidence>
<dbReference type="GO" id="GO:0010181">
    <property type="term" value="F:FMN binding"/>
    <property type="evidence" value="ECO:0007669"/>
    <property type="project" value="InterPro"/>
</dbReference>
<dbReference type="InterPro" id="IPR029039">
    <property type="entry name" value="Flavoprotein-like_sf"/>
</dbReference>
<keyword evidence="4" id="KW-1185">Reference proteome</keyword>
<dbReference type="Pfam" id="PF12724">
    <property type="entry name" value="Flavodoxin_5"/>
    <property type="match status" value="1"/>
</dbReference>
<evidence type="ECO:0000256" key="1">
    <source>
        <dbReference type="ARBA" id="ARBA00001917"/>
    </source>
</evidence>